<proteinExistence type="predicted"/>
<sequence length="82" mass="8500">MTANAAGNAGDGERVAAVTPASRTPADLEAAAHLGREPAEFLRLESVVVGGEPWAVSTYCLESTLLPKELTDAGNWTTSCAR</sequence>
<organism evidence="2 3">
    <name type="scientific">Streptomyces brevispora</name>
    <dbReference type="NCBI Taxonomy" id="887462"/>
    <lineage>
        <taxon>Bacteria</taxon>
        <taxon>Bacillati</taxon>
        <taxon>Actinomycetota</taxon>
        <taxon>Actinomycetes</taxon>
        <taxon>Kitasatosporales</taxon>
        <taxon>Streptomycetaceae</taxon>
        <taxon>Streptomyces</taxon>
    </lineage>
</organism>
<accession>A0A561V3T2</accession>
<dbReference type="Proteomes" id="UP000318186">
    <property type="component" value="Unassembled WGS sequence"/>
</dbReference>
<evidence type="ECO:0008006" key="4">
    <source>
        <dbReference type="Google" id="ProtNLM"/>
    </source>
</evidence>
<evidence type="ECO:0000313" key="3">
    <source>
        <dbReference type="Proteomes" id="UP000318186"/>
    </source>
</evidence>
<gene>
    <name evidence="2" type="ORF">FHX80_114774</name>
</gene>
<reference evidence="2 3" key="1">
    <citation type="submission" date="2019-06" db="EMBL/GenBank/DDBJ databases">
        <title>Sequencing the genomes of 1000 actinobacteria strains.</title>
        <authorList>
            <person name="Klenk H.-P."/>
        </authorList>
    </citation>
    <scope>NUCLEOTIDE SEQUENCE [LARGE SCALE GENOMIC DNA]</scope>
    <source>
        <strain evidence="2 3">DSM 42059</strain>
    </source>
</reference>
<dbReference type="RefSeq" id="WP_145766085.1">
    <property type="nucleotide sequence ID" value="NZ_JBICXL010000021.1"/>
</dbReference>
<dbReference type="AlphaFoldDB" id="A0A561V3T2"/>
<evidence type="ECO:0000256" key="1">
    <source>
        <dbReference type="SAM" id="MobiDB-lite"/>
    </source>
</evidence>
<dbReference type="EMBL" id="VIWW01000001">
    <property type="protein sequence ID" value="TWG06279.1"/>
    <property type="molecule type" value="Genomic_DNA"/>
</dbReference>
<protein>
    <recommendedName>
        <fullName evidence="4">UTRA domain-containing protein</fullName>
    </recommendedName>
</protein>
<comment type="caution">
    <text evidence="2">The sequence shown here is derived from an EMBL/GenBank/DDBJ whole genome shotgun (WGS) entry which is preliminary data.</text>
</comment>
<evidence type="ECO:0000313" key="2">
    <source>
        <dbReference type="EMBL" id="TWG06279.1"/>
    </source>
</evidence>
<name>A0A561V3T2_9ACTN</name>
<feature type="region of interest" description="Disordered" evidence="1">
    <location>
        <begin position="1"/>
        <end position="23"/>
    </location>
</feature>